<accession>A0A7I7S0V7</accession>
<evidence type="ECO:0000256" key="5">
    <source>
        <dbReference type="SAM" id="MobiDB-lite"/>
    </source>
</evidence>
<feature type="transmembrane region" description="Helical" evidence="6">
    <location>
        <begin position="342"/>
        <end position="365"/>
    </location>
</feature>
<feature type="compositionally biased region" description="Basic and acidic residues" evidence="5">
    <location>
        <begin position="193"/>
        <end position="207"/>
    </location>
</feature>
<proteinExistence type="predicted"/>
<gene>
    <name evidence="8" type="ORF">MARA_40120</name>
</gene>
<reference evidence="8 9" key="1">
    <citation type="journal article" date="2019" name="Emerg. Microbes Infect.">
        <title>Comprehensive subspecies identification of 175 nontuberculous mycobacteria species based on 7547 genomic profiles.</title>
        <authorList>
            <person name="Matsumoto Y."/>
            <person name="Kinjo T."/>
            <person name="Motooka D."/>
            <person name="Nabeya D."/>
            <person name="Jung N."/>
            <person name="Uechi K."/>
            <person name="Horii T."/>
            <person name="Iida T."/>
            <person name="Fujita J."/>
            <person name="Nakamura S."/>
        </authorList>
    </citation>
    <scope>NUCLEOTIDE SEQUENCE [LARGE SCALE GENOMIC DNA]</scope>
    <source>
        <strain evidence="8 9">JCM 18538</strain>
    </source>
</reference>
<keyword evidence="2 6" id="KW-0812">Transmembrane</keyword>
<evidence type="ECO:0000259" key="7">
    <source>
        <dbReference type="PROSITE" id="PS50850"/>
    </source>
</evidence>
<feature type="transmembrane region" description="Helical" evidence="6">
    <location>
        <begin position="166"/>
        <end position="187"/>
    </location>
</feature>
<feature type="transmembrane region" description="Helical" evidence="6">
    <location>
        <begin position="46"/>
        <end position="67"/>
    </location>
</feature>
<dbReference type="Pfam" id="PF07690">
    <property type="entry name" value="MFS_1"/>
    <property type="match status" value="2"/>
</dbReference>
<dbReference type="PANTHER" id="PTHR23514:SF13">
    <property type="entry name" value="INNER MEMBRANE PROTEIN YBJJ"/>
    <property type="match status" value="1"/>
</dbReference>
<feature type="transmembrane region" description="Helical" evidence="6">
    <location>
        <begin position="371"/>
        <end position="395"/>
    </location>
</feature>
<dbReference type="AlphaFoldDB" id="A0A7I7S0V7"/>
<evidence type="ECO:0000256" key="3">
    <source>
        <dbReference type="ARBA" id="ARBA00022989"/>
    </source>
</evidence>
<name>A0A7I7S0V7_9MYCO</name>
<dbReference type="KEGG" id="marz:MARA_40120"/>
<feature type="transmembrane region" description="Helical" evidence="6">
    <location>
        <begin position="104"/>
        <end position="127"/>
    </location>
</feature>
<feature type="transmembrane region" description="Helical" evidence="6">
    <location>
        <begin position="12"/>
        <end position="34"/>
    </location>
</feature>
<comment type="subcellular location">
    <subcellularLocation>
        <location evidence="1">Cell membrane</location>
        <topology evidence="1">Multi-pass membrane protein</topology>
    </subcellularLocation>
</comment>
<dbReference type="InterPro" id="IPR011701">
    <property type="entry name" value="MFS"/>
</dbReference>
<evidence type="ECO:0000256" key="6">
    <source>
        <dbReference type="SAM" id="Phobius"/>
    </source>
</evidence>
<dbReference type="SUPFAM" id="SSF103473">
    <property type="entry name" value="MFS general substrate transporter"/>
    <property type="match status" value="1"/>
</dbReference>
<dbReference type="Gene3D" id="1.20.1250.20">
    <property type="entry name" value="MFS general substrate transporter like domains"/>
    <property type="match status" value="2"/>
</dbReference>
<dbReference type="PROSITE" id="PS50850">
    <property type="entry name" value="MFS"/>
    <property type="match status" value="1"/>
</dbReference>
<keyword evidence="9" id="KW-1185">Reference proteome</keyword>
<dbReference type="Proteomes" id="UP000467428">
    <property type="component" value="Chromosome"/>
</dbReference>
<feature type="domain" description="Major facilitator superfamily (MFS) profile" evidence="7">
    <location>
        <begin position="12"/>
        <end position="400"/>
    </location>
</feature>
<feature type="transmembrane region" description="Helical" evidence="6">
    <location>
        <begin position="139"/>
        <end position="160"/>
    </location>
</feature>
<keyword evidence="3 6" id="KW-1133">Transmembrane helix</keyword>
<organism evidence="8 9">
    <name type="scientific">Mycolicibacterium arabiense</name>
    <dbReference type="NCBI Taxonomy" id="1286181"/>
    <lineage>
        <taxon>Bacteria</taxon>
        <taxon>Bacillati</taxon>
        <taxon>Actinomycetota</taxon>
        <taxon>Actinomycetes</taxon>
        <taxon>Mycobacteriales</taxon>
        <taxon>Mycobacteriaceae</taxon>
        <taxon>Mycolicibacterium</taxon>
    </lineage>
</organism>
<keyword evidence="4 6" id="KW-0472">Membrane</keyword>
<geneLocation type="plasmid" evidence="9">
    <name>pjcm18538 dna</name>
</geneLocation>
<feature type="region of interest" description="Disordered" evidence="5">
    <location>
        <begin position="193"/>
        <end position="213"/>
    </location>
</feature>
<dbReference type="CDD" id="cd17393">
    <property type="entry name" value="MFS_MosC_like"/>
    <property type="match status" value="1"/>
</dbReference>
<dbReference type="GO" id="GO:0022857">
    <property type="term" value="F:transmembrane transporter activity"/>
    <property type="evidence" value="ECO:0007669"/>
    <property type="project" value="InterPro"/>
</dbReference>
<dbReference type="InterPro" id="IPR020846">
    <property type="entry name" value="MFS_dom"/>
</dbReference>
<dbReference type="InterPro" id="IPR051788">
    <property type="entry name" value="MFS_Transporter"/>
</dbReference>
<sequence>MSDSPTQDRTLVLWRCTVCAFFASFGMLLSTWAVHLPTLQQRADISTAQLGTVLMVLGAGSLLAMQFSGSLIDRVGSRAVAVVSGTAMALLLNVPLLAATLSQAVVGAFVFGVAVGAADVSMNAAAVDVEREYDRPIMAAFHGVFSIGTVAGSLLAAAGFSTGVDATIQTVAVAGLCACVVLGAALLTRRTDRGRSAPASKGDRDRPGPTAKRRRPSMRVFVLGMLAFLLLLAEGSAMDWSSLHAQRHLGASPTLGALAFGTFVTAMTIGRFSVDRIVSRVGSVRVVRWGSAAAALGLLIVTLSPALPVTLIGWLLLGLGLAGGVPQALTAAGNVGSEPGRALSRVVGLGYIGILSGPGIIGWVAEFTSLNIALVVPLCAAVACALIAGVVAVPLREDVQHQPS</sequence>
<evidence type="ECO:0000313" key="9">
    <source>
        <dbReference type="Proteomes" id="UP000467428"/>
    </source>
</evidence>
<protein>
    <submittedName>
        <fullName evidence="8">Putative major facilitator superfamily protein</fullName>
    </submittedName>
</protein>
<feature type="transmembrane region" description="Helical" evidence="6">
    <location>
        <begin position="79"/>
        <end position="98"/>
    </location>
</feature>
<dbReference type="GO" id="GO:0005886">
    <property type="term" value="C:plasma membrane"/>
    <property type="evidence" value="ECO:0007669"/>
    <property type="project" value="UniProtKB-SubCell"/>
</dbReference>
<dbReference type="EMBL" id="AP022593">
    <property type="protein sequence ID" value="BBY50544.1"/>
    <property type="molecule type" value="Genomic_DNA"/>
</dbReference>
<dbReference type="RefSeq" id="WP_163920072.1">
    <property type="nucleotide sequence ID" value="NZ_AP022593.1"/>
</dbReference>
<feature type="transmembrane region" description="Helical" evidence="6">
    <location>
        <begin position="220"/>
        <end position="238"/>
    </location>
</feature>
<evidence type="ECO:0000313" key="8">
    <source>
        <dbReference type="EMBL" id="BBY50544.1"/>
    </source>
</evidence>
<evidence type="ECO:0000256" key="1">
    <source>
        <dbReference type="ARBA" id="ARBA00004651"/>
    </source>
</evidence>
<feature type="transmembrane region" description="Helical" evidence="6">
    <location>
        <begin position="250"/>
        <end position="274"/>
    </location>
</feature>
<evidence type="ECO:0000256" key="4">
    <source>
        <dbReference type="ARBA" id="ARBA00023136"/>
    </source>
</evidence>
<dbReference type="InterPro" id="IPR036259">
    <property type="entry name" value="MFS_trans_sf"/>
</dbReference>
<evidence type="ECO:0000256" key="2">
    <source>
        <dbReference type="ARBA" id="ARBA00022692"/>
    </source>
</evidence>
<dbReference type="PANTHER" id="PTHR23514">
    <property type="entry name" value="BYPASS OF STOP CODON PROTEIN 6"/>
    <property type="match status" value="1"/>
</dbReference>